<dbReference type="SMART" id="SM00062">
    <property type="entry name" value="PBPb"/>
    <property type="match status" value="1"/>
</dbReference>
<evidence type="ECO:0000259" key="2">
    <source>
        <dbReference type="SMART" id="SM00062"/>
    </source>
</evidence>
<dbReference type="PANTHER" id="PTHR35936">
    <property type="entry name" value="MEMBRANE-BOUND LYTIC MUREIN TRANSGLYCOSYLASE F"/>
    <property type="match status" value="1"/>
</dbReference>
<evidence type="ECO:0000313" key="3">
    <source>
        <dbReference type="EMBL" id="MDR6585993.1"/>
    </source>
</evidence>
<comment type="caution">
    <text evidence="3">The sequence shown here is derived from an EMBL/GenBank/DDBJ whole genome shotgun (WGS) entry which is preliminary data.</text>
</comment>
<reference evidence="3 4" key="1">
    <citation type="submission" date="2023-07" db="EMBL/GenBank/DDBJ databases">
        <title>Sorghum-associated microbial communities from plants grown in Nebraska, USA.</title>
        <authorList>
            <person name="Schachtman D."/>
        </authorList>
    </citation>
    <scope>NUCLEOTIDE SEQUENCE [LARGE SCALE GENOMIC DNA]</scope>
    <source>
        <strain evidence="3 4">596</strain>
    </source>
</reference>
<dbReference type="SUPFAM" id="SSF53850">
    <property type="entry name" value="Periplasmic binding protein-like II"/>
    <property type="match status" value="1"/>
</dbReference>
<name>A0ABU1PLI8_9BURK</name>
<sequence>MENTLRRSLRLLLRLPTLTLTLILGLAAGAVLMLPMPSAQAAADDSLSRLQQAGVVRIANTQTSPPWSYLDDKNQPDGYDVAVAREIFRRIGVARIEFIADKFKNFVEGINARKYDVVVNSMARTPEREKVVDFTLPYTVQDFRIWVNASNTDIRDRASLKGKSVGASAGTANEMWAHKNLPDSQVRAYEGGGFLYNDLVSGRLDSVIDSYFNGYKMKTINNLPVKTVGAPLVYSLGAAVLPKHTDALKAAMDKAITDMIADGTLQKIAQRYVSPDYDMVGNMKKAINH</sequence>
<proteinExistence type="predicted"/>
<organism evidence="3 4">
    <name type="scientific">Herbaspirillum frisingense</name>
    <dbReference type="NCBI Taxonomy" id="92645"/>
    <lineage>
        <taxon>Bacteria</taxon>
        <taxon>Pseudomonadati</taxon>
        <taxon>Pseudomonadota</taxon>
        <taxon>Betaproteobacteria</taxon>
        <taxon>Burkholderiales</taxon>
        <taxon>Oxalobacteraceae</taxon>
        <taxon>Herbaspirillum</taxon>
    </lineage>
</organism>
<keyword evidence="4" id="KW-1185">Reference proteome</keyword>
<dbReference type="Gene3D" id="3.40.190.10">
    <property type="entry name" value="Periplasmic binding protein-like II"/>
    <property type="match status" value="2"/>
</dbReference>
<evidence type="ECO:0000313" key="4">
    <source>
        <dbReference type="Proteomes" id="UP001260715"/>
    </source>
</evidence>
<dbReference type="Pfam" id="PF00497">
    <property type="entry name" value="SBP_bac_3"/>
    <property type="match status" value="1"/>
</dbReference>
<accession>A0ABU1PLI8</accession>
<feature type="domain" description="Solute-binding protein family 3/N-terminal" evidence="2">
    <location>
        <begin position="55"/>
        <end position="276"/>
    </location>
</feature>
<dbReference type="InterPro" id="IPR001638">
    <property type="entry name" value="Solute-binding_3/MltF_N"/>
</dbReference>
<gene>
    <name evidence="3" type="ORF">J2W50_004211</name>
</gene>
<dbReference type="Proteomes" id="UP001260715">
    <property type="component" value="Unassembled WGS sequence"/>
</dbReference>
<dbReference type="PANTHER" id="PTHR35936:SF17">
    <property type="entry name" value="ARGININE-BINDING EXTRACELLULAR PROTEIN ARTP"/>
    <property type="match status" value="1"/>
</dbReference>
<evidence type="ECO:0000256" key="1">
    <source>
        <dbReference type="ARBA" id="ARBA00022729"/>
    </source>
</evidence>
<dbReference type="EMBL" id="JAVDSJ010000005">
    <property type="protein sequence ID" value="MDR6585993.1"/>
    <property type="molecule type" value="Genomic_DNA"/>
</dbReference>
<keyword evidence="1" id="KW-0732">Signal</keyword>
<dbReference type="RefSeq" id="WP_102661169.1">
    <property type="nucleotide sequence ID" value="NZ_JAVDSJ010000005.1"/>
</dbReference>
<protein>
    <submittedName>
        <fullName evidence="3">Cystine transport system substrate-binding protein</fullName>
    </submittedName>
</protein>